<feature type="domain" description="RNA-binding S4" evidence="3">
    <location>
        <begin position="5"/>
        <end position="69"/>
    </location>
</feature>
<dbReference type="OrthoDB" id="9797176at2"/>
<keyword evidence="5" id="KW-1185">Reference proteome</keyword>
<dbReference type="PROSITE" id="PS50889">
    <property type="entry name" value="S4"/>
    <property type="match status" value="1"/>
</dbReference>
<dbReference type="Pfam" id="PF01479">
    <property type="entry name" value="S4"/>
    <property type="match status" value="1"/>
</dbReference>
<evidence type="ECO:0000313" key="5">
    <source>
        <dbReference type="Proteomes" id="UP000027284"/>
    </source>
</evidence>
<reference evidence="4 5" key="1">
    <citation type="submission" date="2014-04" db="EMBL/GenBank/DDBJ databases">
        <title>The Genome Sequence of Thermoanaerobaculum aquaticum MP-01, The First Cultivated Group 23 Acidobacterium.</title>
        <authorList>
            <person name="Stamps B.W."/>
            <person name="Losey N.A."/>
            <person name="Lawson P.A."/>
            <person name="Stevenson B.S."/>
        </authorList>
    </citation>
    <scope>NUCLEOTIDE SEQUENCE [LARGE SCALE GENOMIC DNA]</scope>
    <source>
        <strain evidence="4 5">MP-01</strain>
    </source>
</reference>
<evidence type="ECO:0000313" key="4">
    <source>
        <dbReference type="EMBL" id="KDA53607.1"/>
    </source>
</evidence>
<dbReference type="EMBL" id="JMFG01000020">
    <property type="protein sequence ID" value="KDA53607.1"/>
    <property type="molecule type" value="Genomic_DNA"/>
</dbReference>
<dbReference type="InterPro" id="IPR002942">
    <property type="entry name" value="S4_RNA-bd"/>
</dbReference>
<sequence>MADRVRLDVFLDVACLAKTRSQAKELCDGGKVEVNGERAKPHRLVGAGDRIKLTLGPGRKREVVVREVRDTHVSKAEARTLYEDVTPPPTPEELALRRMAPPPAPPKGWGRPEKKDRRALERLRGRK</sequence>
<name>A0A062XM14_9BACT</name>
<evidence type="ECO:0000256" key="2">
    <source>
        <dbReference type="SAM" id="MobiDB-lite"/>
    </source>
</evidence>
<dbReference type="Gene3D" id="3.10.290.10">
    <property type="entry name" value="RNA-binding S4 domain"/>
    <property type="match status" value="1"/>
</dbReference>
<protein>
    <recommendedName>
        <fullName evidence="3">RNA-binding S4 domain-containing protein</fullName>
    </recommendedName>
</protein>
<organism evidence="4 5">
    <name type="scientific">Thermoanaerobaculum aquaticum</name>
    <dbReference type="NCBI Taxonomy" id="1312852"/>
    <lineage>
        <taxon>Bacteria</taxon>
        <taxon>Pseudomonadati</taxon>
        <taxon>Acidobacteriota</taxon>
        <taxon>Thermoanaerobaculia</taxon>
        <taxon>Thermoanaerobaculales</taxon>
        <taxon>Thermoanaerobaculaceae</taxon>
        <taxon>Thermoanaerobaculum</taxon>
    </lineage>
</organism>
<evidence type="ECO:0000259" key="3">
    <source>
        <dbReference type="SMART" id="SM00363"/>
    </source>
</evidence>
<comment type="caution">
    <text evidence="4">The sequence shown here is derived from an EMBL/GenBank/DDBJ whole genome shotgun (WGS) entry which is preliminary data.</text>
</comment>
<proteinExistence type="predicted"/>
<feature type="compositionally biased region" description="Basic and acidic residues" evidence="2">
    <location>
        <begin position="110"/>
        <end position="127"/>
    </location>
</feature>
<dbReference type="CDD" id="cd00165">
    <property type="entry name" value="S4"/>
    <property type="match status" value="1"/>
</dbReference>
<dbReference type="STRING" id="1312852.EG19_05245"/>
<gene>
    <name evidence="4" type="ORF">EG19_05245</name>
</gene>
<dbReference type="AlphaFoldDB" id="A0A062XM14"/>
<accession>A0A062XM14</accession>
<dbReference type="InterPro" id="IPR036986">
    <property type="entry name" value="S4_RNA-bd_sf"/>
</dbReference>
<dbReference type="SUPFAM" id="SSF55174">
    <property type="entry name" value="Alpha-L RNA-binding motif"/>
    <property type="match status" value="1"/>
</dbReference>
<dbReference type="RefSeq" id="WP_038049450.1">
    <property type="nucleotide sequence ID" value="NZ_JMFG01000020.1"/>
</dbReference>
<dbReference type="Proteomes" id="UP000027284">
    <property type="component" value="Unassembled WGS sequence"/>
</dbReference>
<evidence type="ECO:0000256" key="1">
    <source>
        <dbReference type="PROSITE-ProRule" id="PRU00182"/>
    </source>
</evidence>
<keyword evidence="1" id="KW-0694">RNA-binding</keyword>
<dbReference type="SMART" id="SM00363">
    <property type="entry name" value="S4"/>
    <property type="match status" value="1"/>
</dbReference>
<feature type="region of interest" description="Disordered" evidence="2">
    <location>
        <begin position="79"/>
        <end position="127"/>
    </location>
</feature>
<dbReference type="GO" id="GO:0003723">
    <property type="term" value="F:RNA binding"/>
    <property type="evidence" value="ECO:0007669"/>
    <property type="project" value="UniProtKB-KW"/>
</dbReference>